<dbReference type="AlphaFoldDB" id="A0A239H8T3"/>
<dbReference type="Proteomes" id="UP000198362">
    <property type="component" value="Unassembled WGS sequence"/>
</dbReference>
<reference evidence="1 2" key="1">
    <citation type="submission" date="2017-06" db="EMBL/GenBank/DDBJ databases">
        <authorList>
            <person name="Kim H.J."/>
            <person name="Triplett B.A."/>
        </authorList>
    </citation>
    <scope>NUCLEOTIDE SEQUENCE [LARGE SCALE GENOMIC DNA]</scope>
    <source>
        <strain evidence="1 2">CGMCC 4.5593</strain>
    </source>
</reference>
<evidence type="ECO:0000313" key="1">
    <source>
        <dbReference type="EMBL" id="SNS77846.1"/>
    </source>
</evidence>
<protein>
    <submittedName>
        <fullName evidence="1">Uncharacterized protein</fullName>
    </submittedName>
</protein>
<proteinExistence type="predicted"/>
<dbReference type="OrthoDB" id="2570531at2"/>
<gene>
    <name evidence="1" type="ORF">SAMN05421812_101755</name>
</gene>
<name>A0A239H8T3_9ACTN</name>
<keyword evidence="2" id="KW-1185">Reference proteome</keyword>
<dbReference type="RefSeq" id="WP_089244602.1">
    <property type="nucleotide sequence ID" value="NZ_FZPH01000001.1"/>
</dbReference>
<evidence type="ECO:0000313" key="2">
    <source>
        <dbReference type="Proteomes" id="UP000198362"/>
    </source>
</evidence>
<dbReference type="EMBL" id="FZPH01000001">
    <property type="protein sequence ID" value="SNS77846.1"/>
    <property type="molecule type" value="Genomic_DNA"/>
</dbReference>
<sequence length="152" mass="15942">MSFTNRPPWHKAPADLRAAVCGGEVVAARDVHGGMSPGPAAILTLANGDTVFAKAVSSAVSAGAPWLDAALLAADVVAAGHLDGPATARREALRLLADEPPEAARFVIAQAGMWRRNSTLPPHPGLPTHRAWQRARAAALEPLLADLLDWQR</sequence>
<accession>A0A239H8T3</accession>
<organism evidence="1 2">
    <name type="scientific">Asanoa hainanensis</name>
    <dbReference type="NCBI Taxonomy" id="560556"/>
    <lineage>
        <taxon>Bacteria</taxon>
        <taxon>Bacillati</taxon>
        <taxon>Actinomycetota</taxon>
        <taxon>Actinomycetes</taxon>
        <taxon>Micromonosporales</taxon>
        <taxon>Micromonosporaceae</taxon>
        <taxon>Asanoa</taxon>
    </lineage>
</organism>